<comment type="caution">
    <text evidence="1">The sequence shown here is derived from an EMBL/GenBank/DDBJ whole genome shotgun (WGS) entry which is preliminary data.</text>
</comment>
<keyword evidence="2" id="KW-1185">Reference proteome</keyword>
<reference evidence="1 2" key="1">
    <citation type="submission" date="2024-05" db="EMBL/GenBank/DDBJ databases">
        <title>Haplotype-resolved chromosome-level genome assembly of Huyou (Citrus changshanensis).</title>
        <authorList>
            <person name="Miao C."/>
            <person name="Chen W."/>
            <person name="Wu Y."/>
            <person name="Wang L."/>
            <person name="Zhao S."/>
            <person name="Grierson D."/>
            <person name="Xu C."/>
            <person name="Chen K."/>
        </authorList>
    </citation>
    <scope>NUCLEOTIDE SEQUENCE [LARGE SCALE GENOMIC DNA]</scope>
    <source>
        <strain evidence="1">01-14</strain>
        <tissue evidence="1">Leaf</tissue>
    </source>
</reference>
<proteinExistence type="predicted"/>
<name>A0AAP0MI07_9ROSI</name>
<organism evidence="1 2">
    <name type="scientific">Citrus x changshan-huyou</name>
    <dbReference type="NCBI Taxonomy" id="2935761"/>
    <lineage>
        <taxon>Eukaryota</taxon>
        <taxon>Viridiplantae</taxon>
        <taxon>Streptophyta</taxon>
        <taxon>Embryophyta</taxon>
        <taxon>Tracheophyta</taxon>
        <taxon>Spermatophyta</taxon>
        <taxon>Magnoliopsida</taxon>
        <taxon>eudicotyledons</taxon>
        <taxon>Gunneridae</taxon>
        <taxon>Pentapetalae</taxon>
        <taxon>rosids</taxon>
        <taxon>malvids</taxon>
        <taxon>Sapindales</taxon>
        <taxon>Rutaceae</taxon>
        <taxon>Aurantioideae</taxon>
        <taxon>Citrus</taxon>
    </lineage>
</organism>
<protein>
    <submittedName>
        <fullName evidence="1">Uncharacterized protein</fullName>
    </submittedName>
</protein>
<evidence type="ECO:0000313" key="1">
    <source>
        <dbReference type="EMBL" id="KAK9208442.1"/>
    </source>
</evidence>
<sequence length="74" mass="7931">MAGLSNNGSSELSFFKMPEIKFTKLFINGEFVDAVSGLKEISKAQVGFLIASSLIGLSKIFACTRTRAIRAGQS</sequence>
<dbReference type="AlphaFoldDB" id="A0AAP0MI07"/>
<dbReference type="EMBL" id="JBCGBO010000004">
    <property type="protein sequence ID" value="KAK9208442.1"/>
    <property type="molecule type" value="Genomic_DNA"/>
</dbReference>
<dbReference type="Proteomes" id="UP001428341">
    <property type="component" value="Unassembled WGS sequence"/>
</dbReference>
<accession>A0AAP0MI07</accession>
<gene>
    <name evidence="1" type="ORF">WN944_000797</name>
</gene>
<evidence type="ECO:0000313" key="2">
    <source>
        <dbReference type="Proteomes" id="UP001428341"/>
    </source>
</evidence>